<dbReference type="InterPro" id="IPR036537">
    <property type="entry name" value="Adaptor_Cbl_N_dom_sf"/>
</dbReference>
<gene>
    <name evidence="1" type="ORF">C8F04DRAFT_1117924</name>
</gene>
<keyword evidence="2" id="KW-1185">Reference proteome</keyword>
<reference evidence="1" key="1">
    <citation type="submission" date="2023-03" db="EMBL/GenBank/DDBJ databases">
        <title>Massive genome expansion in bonnet fungi (Mycena s.s.) driven by repeated elements and novel gene families across ecological guilds.</title>
        <authorList>
            <consortium name="Lawrence Berkeley National Laboratory"/>
            <person name="Harder C.B."/>
            <person name="Miyauchi S."/>
            <person name="Viragh M."/>
            <person name="Kuo A."/>
            <person name="Thoen E."/>
            <person name="Andreopoulos B."/>
            <person name="Lu D."/>
            <person name="Skrede I."/>
            <person name="Drula E."/>
            <person name="Henrissat B."/>
            <person name="Morin E."/>
            <person name="Kohler A."/>
            <person name="Barry K."/>
            <person name="LaButti K."/>
            <person name="Morin E."/>
            <person name="Salamov A."/>
            <person name="Lipzen A."/>
            <person name="Mereny Z."/>
            <person name="Hegedus B."/>
            <person name="Baldrian P."/>
            <person name="Stursova M."/>
            <person name="Weitz H."/>
            <person name="Taylor A."/>
            <person name="Grigoriev I.V."/>
            <person name="Nagy L.G."/>
            <person name="Martin F."/>
            <person name="Kauserud H."/>
        </authorList>
    </citation>
    <scope>NUCLEOTIDE SEQUENCE</scope>
    <source>
        <strain evidence="1">CBHHK200</strain>
    </source>
</reference>
<dbReference type="AlphaFoldDB" id="A0AAD6SL33"/>
<organism evidence="1 2">
    <name type="scientific">Mycena alexandri</name>
    <dbReference type="NCBI Taxonomy" id="1745969"/>
    <lineage>
        <taxon>Eukaryota</taxon>
        <taxon>Fungi</taxon>
        <taxon>Dikarya</taxon>
        <taxon>Basidiomycota</taxon>
        <taxon>Agaricomycotina</taxon>
        <taxon>Agaricomycetes</taxon>
        <taxon>Agaricomycetidae</taxon>
        <taxon>Agaricales</taxon>
        <taxon>Marasmiineae</taxon>
        <taxon>Mycenaceae</taxon>
        <taxon>Mycena</taxon>
    </lineage>
</organism>
<evidence type="ECO:0000313" key="2">
    <source>
        <dbReference type="Proteomes" id="UP001218188"/>
    </source>
</evidence>
<dbReference type="EMBL" id="JARJCM010000107">
    <property type="protein sequence ID" value="KAJ7028946.1"/>
    <property type="molecule type" value="Genomic_DNA"/>
</dbReference>
<evidence type="ECO:0000313" key="1">
    <source>
        <dbReference type="EMBL" id="KAJ7028946.1"/>
    </source>
</evidence>
<name>A0AAD6SL33_9AGAR</name>
<dbReference type="GO" id="GO:0007166">
    <property type="term" value="P:cell surface receptor signaling pathway"/>
    <property type="evidence" value="ECO:0007669"/>
    <property type="project" value="InterPro"/>
</dbReference>
<dbReference type="InterPro" id="IPR059179">
    <property type="entry name" value="MLKL-like_MCAfunc"/>
</dbReference>
<sequence length="778" mass="87911">MPLLRIFRPAAPMNWVSPLIAVSKGLVAVADCVPFPYVRTAFGAGLALLELIQMVGKSSEDLIYLAESVVAIMTLLRDEMESHPTIESPNFRRVCTEFEVHLTQISKDLESMSRNWSSSKFRKYLNSQNIRDRIAQFTRQVDDLRANATFVAATGGRMDLASVADDVAIVKAGILKLQLNLANQRPSLGGPAPEHVLHDLAPYEKDFHALKLGDIHLEFNTARRTNFVEWDLQSRGKRPASWIDYKATVKGSIHTVRVYEGAGSTESWKEFLSFLADNSPSPHLPQLFGFCSSPRLRSLVFHGEFWTLDEYAKSLPNAEAIVAWELNVVSDVSQLWNRFCSLEFALVNPQAHGKIVISHTDRPSNFRLRESYSPFLQWLIAMFQIDHPAIDGPECKRPMTNRLYSLESLGRGGRLYRTDLPLVNIFETLTSRGAVHHQDGGVVAKIPRRKITVDDSWSPRSFSHAYFPVGYNPEAAFDEQPDEETLDNLHCTLVERPKSSTTQFIVPLLGKSRRWLWRSADFQVRCGYLFDADIEFGRLVPDISDSWLAQASSIVPKSVFRTCTPDEFIVPNHTSLQLHWEMVVEHLPGTPEARAILNELPENIYVSVQVPLLREGSINEPEIYWSTDADTIQTDLIPPGALKIRMSWNIAMSMPRWELHHHEVAKKIQLDNGFDPTTTAAAEYLGLPLLDVVVDESVNEDRGNSSLHRISGRKFHSFTASNNTLGDFPHSEGSANDAGSRKSDYDNWCRYYEKDPHTMEELVRYPYPGPPIRPELCA</sequence>
<dbReference type="CDD" id="cd21037">
    <property type="entry name" value="MLKL_NTD"/>
    <property type="match status" value="1"/>
</dbReference>
<protein>
    <submittedName>
        <fullName evidence="1">Uncharacterized protein</fullName>
    </submittedName>
</protein>
<comment type="caution">
    <text evidence="1">The sequence shown here is derived from an EMBL/GenBank/DDBJ whole genome shotgun (WGS) entry which is preliminary data.</text>
</comment>
<accession>A0AAD6SL33</accession>
<proteinExistence type="predicted"/>
<dbReference type="Gene3D" id="1.20.930.20">
    <property type="entry name" value="Adaptor protein Cbl, N-terminal domain"/>
    <property type="match status" value="1"/>
</dbReference>
<dbReference type="Proteomes" id="UP001218188">
    <property type="component" value="Unassembled WGS sequence"/>
</dbReference>